<dbReference type="GO" id="GO:0005507">
    <property type="term" value="F:copper ion binding"/>
    <property type="evidence" value="ECO:0007669"/>
    <property type="project" value="InterPro"/>
</dbReference>
<dbReference type="OrthoDB" id="9757546at2"/>
<keyword evidence="9" id="KW-1185">Reference proteome</keyword>
<dbReference type="CDD" id="cd13900">
    <property type="entry name" value="CuRO_3_Tth-MCO_like"/>
    <property type="match status" value="1"/>
</dbReference>
<evidence type="ECO:0000259" key="4">
    <source>
        <dbReference type="Pfam" id="PF07731"/>
    </source>
</evidence>
<evidence type="ECO:0000259" key="5">
    <source>
        <dbReference type="Pfam" id="PF07732"/>
    </source>
</evidence>
<dbReference type="SUPFAM" id="SSF49503">
    <property type="entry name" value="Cupredoxins"/>
    <property type="match status" value="3"/>
</dbReference>
<dbReference type="InterPro" id="IPR011706">
    <property type="entry name" value="Cu-oxidase_C"/>
</dbReference>
<feature type="domain" description="Plastocyanin-like" evidence="3">
    <location>
        <begin position="271"/>
        <end position="361"/>
    </location>
</feature>
<accession>A0A1X3HAN6</accession>
<dbReference type="InterPro" id="IPR011707">
    <property type="entry name" value="Cu-oxidase-like_N"/>
</dbReference>
<organism evidence="6 8">
    <name type="scientific">Bradyrhizobium canariense</name>
    <dbReference type="NCBI Taxonomy" id="255045"/>
    <lineage>
        <taxon>Bacteria</taxon>
        <taxon>Pseudomonadati</taxon>
        <taxon>Pseudomonadota</taxon>
        <taxon>Alphaproteobacteria</taxon>
        <taxon>Hyphomicrobiales</taxon>
        <taxon>Nitrobacteraceae</taxon>
        <taxon>Bradyrhizobium</taxon>
    </lineage>
</organism>
<sequence length="535" mass="58916">MQQDPNGASSVTSTMGTTTLSRRQLLDCGLKAGALSLFAGAANAQHAAHDHAGMSHTADMSPTMGMIADTPVPAMDQPLVEPEVRRSVNGVLSTTLRVGYAYRQIGGVRLYVRSYEGGSPGPTLRMKPGDTLRIKMINDLPPNRDGLPADISHPHQFNNTNFHFHGAHTSPSGISDNVMRSMAPGRSYNIEITLPADHTRGTYWYHPHHHGSADIQMSSGMVGAIVIEGDFADVPEIATARERLMVLTQVVYDANGMVENFETLFPETATRFLAINGQRRPMIEMRPGEVQRWRILNAAYQDDMLLDLEKHDLQAIAYDGIQLGAMQPLKQVLIAPGQRADILVKAGSPGTYAFNAAQYDQGHPSPVGPLARVVVSGAPMDMKLPRALPPAPLATIKDSEITNRRKVVLSATAPEADAAGHWQEFEFFVDGKKFDPSRIDQRVKLGAVEEWTIVNTHEHDDHVFHIHTNPFQVISANGKPLAVPEWRDSVIVERKGGVVVFRSRFIDFTGVYMLHCHMMNHEEMGMMQTVEVYKA</sequence>
<keyword evidence="2" id="KW-0560">Oxidoreductase</keyword>
<dbReference type="GO" id="GO:0016491">
    <property type="term" value="F:oxidoreductase activity"/>
    <property type="evidence" value="ECO:0007669"/>
    <property type="project" value="UniProtKB-KW"/>
</dbReference>
<dbReference type="InterPro" id="IPR002355">
    <property type="entry name" value="Cu_oxidase_Cu_BS"/>
</dbReference>
<dbReference type="Pfam" id="PF07731">
    <property type="entry name" value="Cu-oxidase_2"/>
    <property type="match status" value="1"/>
</dbReference>
<dbReference type="AlphaFoldDB" id="A0A1X3HAN6"/>
<evidence type="ECO:0000313" key="7">
    <source>
        <dbReference type="EMBL" id="OSJ31243.1"/>
    </source>
</evidence>
<dbReference type="PROSITE" id="PS00079">
    <property type="entry name" value="MULTICOPPER_OXIDASE1"/>
    <property type="match status" value="1"/>
</dbReference>
<dbReference type="InterPro" id="IPR001117">
    <property type="entry name" value="Cu-oxidase_2nd"/>
</dbReference>
<reference evidence="8 9" key="1">
    <citation type="submission" date="2017-03" db="EMBL/GenBank/DDBJ databases">
        <title>Whole genome sequences of fourteen strains of Bradyrhizobium canariense and one strain of Bradyrhizobium japonicum isolated from Lupinus (Papilionoideae: Genisteae) species in Algeria.</title>
        <authorList>
            <person name="Crovadore J."/>
            <person name="Chekireb D."/>
            <person name="Brachmann A."/>
            <person name="Chablais R."/>
            <person name="Cochard B."/>
            <person name="Lefort F."/>
        </authorList>
    </citation>
    <scope>NUCLEOTIDE SEQUENCE [LARGE SCALE GENOMIC DNA]</scope>
    <source>
        <strain evidence="6 8">UBMA195</strain>
        <strain evidence="7 9">UBMAN05</strain>
    </source>
</reference>
<dbReference type="CDD" id="cd13853">
    <property type="entry name" value="CuRO_1_Tth-MCO_like"/>
    <property type="match status" value="1"/>
</dbReference>
<dbReference type="EMBL" id="NAFK01000149">
    <property type="protein sequence ID" value="OSJ31243.1"/>
    <property type="molecule type" value="Genomic_DNA"/>
</dbReference>
<keyword evidence="1" id="KW-0479">Metal-binding</keyword>
<evidence type="ECO:0000313" key="6">
    <source>
        <dbReference type="EMBL" id="OSJ14177.1"/>
    </source>
</evidence>
<protein>
    <submittedName>
        <fullName evidence="6">Copper oxidase</fullName>
    </submittedName>
</protein>
<name>A0A1X3HAN6_9BRAD</name>
<feature type="domain" description="Plastocyanin-like" evidence="5">
    <location>
        <begin position="158"/>
        <end position="229"/>
    </location>
</feature>
<dbReference type="InterPro" id="IPR006311">
    <property type="entry name" value="TAT_signal"/>
</dbReference>
<dbReference type="PROSITE" id="PS51318">
    <property type="entry name" value="TAT"/>
    <property type="match status" value="1"/>
</dbReference>
<evidence type="ECO:0000259" key="3">
    <source>
        <dbReference type="Pfam" id="PF00394"/>
    </source>
</evidence>
<dbReference type="InterPro" id="IPR008972">
    <property type="entry name" value="Cupredoxin"/>
</dbReference>
<dbReference type="Proteomes" id="UP000193884">
    <property type="component" value="Unassembled WGS sequence"/>
</dbReference>
<comment type="caution">
    <text evidence="6">The sequence shown here is derived from an EMBL/GenBank/DDBJ whole genome shotgun (WGS) entry which is preliminary data.</text>
</comment>
<evidence type="ECO:0000313" key="9">
    <source>
        <dbReference type="Proteomes" id="UP000193884"/>
    </source>
</evidence>
<dbReference type="Proteomes" id="UP000193553">
    <property type="component" value="Unassembled WGS sequence"/>
</dbReference>
<dbReference type="EMBL" id="NAFI01000160">
    <property type="protein sequence ID" value="OSJ14177.1"/>
    <property type="molecule type" value="Genomic_DNA"/>
</dbReference>
<evidence type="ECO:0000256" key="1">
    <source>
        <dbReference type="ARBA" id="ARBA00022723"/>
    </source>
</evidence>
<dbReference type="Pfam" id="PF07732">
    <property type="entry name" value="Cu-oxidase_3"/>
    <property type="match status" value="1"/>
</dbReference>
<dbReference type="InterPro" id="IPR045087">
    <property type="entry name" value="Cu-oxidase_fam"/>
</dbReference>
<dbReference type="InterPro" id="IPR033138">
    <property type="entry name" value="Cu_oxidase_CS"/>
</dbReference>
<dbReference type="PANTHER" id="PTHR11709">
    <property type="entry name" value="MULTI-COPPER OXIDASE"/>
    <property type="match status" value="1"/>
</dbReference>
<dbReference type="PROSITE" id="PS00080">
    <property type="entry name" value="MULTICOPPER_OXIDASE2"/>
    <property type="match status" value="1"/>
</dbReference>
<gene>
    <name evidence="7" type="ORF">BST63_09955</name>
    <name evidence="6" type="ORF">BSZ18_09785</name>
</gene>
<evidence type="ECO:0000256" key="2">
    <source>
        <dbReference type="ARBA" id="ARBA00023002"/>
    </source>
</evidence>
<evidence type="ECO:0000313" key="8">
    <source>
        <dbReference type="Proteomes" id="UP000193553"/>
    </source>
</evidence>
<dbReference type="PANTHER" id="PTHR11709:SF518">
    <property type="entry name" value="MULTICOPPER OXIDASE"/>
    <property type="match status" value="1"/>
</dbReference>
<dbReference type="Pfam" id="PF00394">
    <property type="entry name" value="Cu-oxidase"/>
    <property type="match status" value="1"/>
</dbReference>
<feature type="domain" description="Plastocyanin-like" evidence="4">
    <location>
        <begin position="423"/>
        <end position="533"/>
    </location>
</feature>
<proteinExistence type="predicted"/>
<dbReference type="RefSeq" id="WP_085362182.1">
    <property type="nucleotide sequence ID" value="NZ_NAFC01000151.1"/>
</dbReference>
<dbReference type="Gene3D" id="2.60.40.420">
    <property type="entry name" value="Cupredoxins - blue copper proteins"/>
    <property type="match status" value="3"/>
</dbReference>